<proteinExistence type="predicted"/>
<name>A0AAD5QXB0_PARTN</name>
<organism evidence="1 2">
    <name type="scientific">Parelaphostrongylus tenuis</name>
    <name type="common">Meningeal worm</name>
    <dbReference type="NCBI Taxonomy" id="148309"/>
    <lineage>
        <taxon>Eukaryota</taxon>
        <taxon>Metazoa</taxon>
        <taxon>Ecdysozoa</taxon>
        <taxon>Nematoda</taxon>
        <taxon>Chromadorea</taxon>
        <taxon>Rhabditida</taxon>
        <taxon>Rhabditina</taxon>
        <taxon>Rhabditomorpha</taxon>
        <taxon>Strongyloidea</taxon>
        <taxon>Metastrongylidae</taxon>
        <taxon>Parelaphostrongylus</taxon>
    </lineage>
</organism>
<protein>
    <submittedName>
        <fullName evidence="1">Uncharacterized protein</fullName>
    </submittedName>
</protein>
<dbReference type="Proteomes" id="UP001196413">
    <property type="component" value="Unassembled WGS sequence"/>
</dbReference>
<evidence type="ECO:0000313" key="1">
    <source>
        <dbReference type="EMBL" id="KAJ1365322.1"/>
    </source>
</evidence>
<sequence length="55" mass="5780">MTPSSPTDAACHQLLTSLTGLVPSGLLSRGEKLVKPGCWIKPMTMCAYKSSSSNP</sequence>
<evidence type="ECO:0000313" key="2">
    <source>
        <dbReference type="Proteomes" id="UP001196413"/>
    </source>
</evidence>
<gene>
    <name evidence="1" type="ORF">KIN20_025588</name>
</gene>
<keyword evidence="2" id="KW-1185">Reference proteome</keyword>
<comment type="caution">
    <text evidence="1">The sequence shown here is derived from an EMBL/GenBank/DDBJ whole genome shotgun (WGS) entry which is preliminary data.</text>
</comment>
<reference evidence="1" key="1">
    <citation type="submission" date="2021-06" db="EMBL/GenBank/DDBJ databases">
        <title>Parelaphostrongylus tenuis whole genome reference sequence.</title>
        <authorList>
            <person name="Garwood T.J."/>
            <person name="Larsen P.A."/>
            <person name="Fountain-Jones N.M."/>
            <person name="Garbe J.R."/>
            <person name="Macchietto M.G."/>
            <person name="Kania S.A."/>
            <person name="Gerhold R.W."/>
            <person name="Richards J.E."/>
            <person name="Wolf T.M."/>
        </authorList>
    </citation>
    <scope>NUCLEOTIDE SEQUENCE</scope>
    <source>
        <strain evidence="1">MNPRO001-30</strain>
        <tissue evidence="1">Meninges</tissue>
    </source>
</reference>
<accession>A0AAD5QXB0</accession>
<dbReference type="EMBL" id="JAHQIW010005236">
    <property type="protein sequence ID" value="KAJ1365322.1"/>
    <property type="molecule type" value="Genomic_DNA"/>
</dbReference>
<dbReference type="AlphaFoldDB" id="A0AAD5QXB0"/>